<gene>
    <name evidence="1" type="ORF">MM415B01325_0020</name>
</gene>
<proteinExistence type="predicted"/>
<reference evidence="1" key="1">
    <citation type="submission" date="2020-03" db="EMBL/GenBank/DDBJ databases">
        <title>The deep terrestrial virosphere.</title>
        <authorList>
            <person name="Holmfeldt K."/>
            <person name="Nilsson E."/>
            <person name="Simone D."/>
            <person name="Lopez-Fernandez M."/>
            <person name="Wu X."/>
            <person name="de Brujin I."/>
            <person name="Lundin D."/>
            <person name="Andersson A."/>
            <person name="Bertilsson S."/>
            <person name="Dopson M."/>
        </authorList>
    </citation>
    <scope>NUCLEOTIDE SEQUENCE</scope>
    <source>
        <strain evidence="1">MM415B01325</strain>
    </source>
</reference>
<dbReference type="AlphaFoldDB" id="A0A6M3INX6"/>
<name>A0A6M3INX6_9ZZZZ</name>
<evidence type="ECO:0000313" key="1">
    <source>
        <dbReference type="EMBL" id="QJA59229.1"/>
    </source>
</evidence>
<protein>
    <submittedName>
        <fullName evidence="1">Uncharacterized protein</fullName>
    </submittedName>
</protein>
<organism evidence="1">
    <name type="scientific">viral metagenome</name>
    <dbReference type="NCBI Taxonomy" id="1070528"/>
    <lineage>
        <taxon>unclassified sequences</taxon>
        <taxon>metagenomes</taxon>
        <taxon>organismal metagenomes</taxon>
    </lineage>
</organism>
<dbReference type="PROSITE" id="PS51257">
    <property type="entry name" value="PROKAR_LIPOPROTEIN"/>
    <property type="match status" value="1"/>
</dbReference>
<dbReference type="EMBL" id="MT141360">
    <property type="protein sequence ID" value="QJA59229.1"/>
    <property type="molecule type" value="Genomic_DNA"/>
</dbReference>
<sequence length="130" mass="14481">MKKKVVGIFIMALILGLMFGCAANVKDQFAYGTQGTLSTTLGTYKLINNTFTDLRVQGLITDEGWAQYDKMANKFLDEHIKVSKAMAAYKRGETTASAVDVAIGLMQEALRELRSYYISTIPKDKQQPLF</sequence>
<accession>A0A6M3INX6</accession>